<reference evidence="14 15" key="1">
    <citation type="submission" date="2016-12" db="EMBL/GenBank/DDBJ databases">
        <title>Amycolatopsis keratiniphila subsp. keratiniphila genome sequencing and assembly.</title>
        <authorList>
            <person name="Mayilraj S."/>
            <person name="Kaur N."/>
        </authorList>
    </citation>
    <scope>NUCLEOTIDE SEQUENCE [LARGE SCALE GENOMIC DNA]</scope>
    <source>
        <strain evidence="14 15">DSM 44409</strain>
    </source>
</reference>
<keyword evidence="10" id="KW-0443">Lipid metabolism</keyword>
<dbReference type="InterPro" id="IPR000390">
    <property type="entry name" value="Small_drug/metabolite_transptr"/>
</dbReference>
<comment type="caution">
    <text evidence="14">The sequence shown here is derived from an EMBL/GenBank/DDBJ whole genome shotgun (WGS) entry which is preliminary data.</text>
</comment>
<evidence type="ECO:0000256" key="11">
    <source>
        <dbReference type="ARBA" id="ARBA00023136"/>
    </source>
</evidence>
<dbReference type="RefSeq" id="WP_063272862.1">
    <property type="nucleotide sequence ID" value="NZ_LQMT02000023.1"/>
</dbReference>
<keyword evidence="4" id="KW-0444">Lipid biosynthesis</keyword>
<comment type="similarity">
    <text evidence="2">Belongs to the EamA transporter family.</text>
</comment>
<evidence type="ECO:0000256" key="2">
    <source>
        <dbReference type="ARBA" id="ARBA00007362"/>
    </source>
</evidence>
<dbReference type="Pfam" id="PF00892">
    <property type="entry name" value="EamA"/>
    <property type="match status" value="2"/>
</dbReference>
<dbReference type="InterPro" id="IPR037185">
    <property type="entry name" value="EmrE-like"/>
</dbReference>
<dbReference type="PANTHER" id="PTHR30561:SF9">
    <property type="entry name" value="4-AMINO-4-DEOXY-L-ARABINOSE-PHOSPHOUNDECAPRENOL FLIPPASE SUBUNIT ARNF-RELATED"/>
    <property type="match status" value="1"/>
</dbReference>
<dbReference type="SUPFAM" id="SSF103481">
    <property type="entry name" value="Multidrug resistance efflux transporter EmrE"/>
    <property type="match status" value="2"/>
</dbReference>
<accession>A0A1W2LQR6</accession>
<evidence type="ECO:0000256" key="1">
    <source>
        <dbReference type="ARBA" id="ARBA00004651"/>
    </source>
</evidence>
<evidence type="ECO:0000256" key="7">
    <source>
        <dbReference type="ARBA" id="ARBA00022692"/>
    </source>
</evidence>
<feature type="transmembrane region" description="Helical" evidence="12">
    <location>
        <begin position="194"/>
        <end position="210"/>
    </location>
</feature>
<proteinExistence type="inferred from homology"/>
<feature type="transmembrane region" description="Helical" evidence="12">
    <location>
        <begin position="43"/>
        <end position="64"/>
    </location>
</feature>
<sequence length="301" mass="31733">MRGKRERSAVNATALSFVVIAAVIHAGWNLAAKRIRRGGARFVWAYYSLSAILLVPVMAVSLAVEPQRPQWTWLFAAVVTAVFHVTYGVVLQRGYAVGDLSVVYPVARGTGPLISVLAAVVLLGERPGILGLVGAFLVIAGVLVIGTGRAPAHVGAAERVARRKGLVYGLLTGLTIAAYTLWDAHSVTGLGVPPIVYFGTGAIVQSLLMAPYALKDREEVAWLWREHKREVVIVGVLSPVAYLLVLYALQIAPVSLVAPARELSIVLGGIAAWLVLGEANAVRRLAGSVVVLAGIAAIAMA</sequence>
<evidence type="ECO:0000313" key="15">
    <source>
        <dbReference type="Proteomes" id="UP000076660"/>
    </source>
</evidence>
<evidence type="ECO:0000256" key="5">
    <source>
        <dbReference type="ARBA" id="ARBA00022519"/>
    </source>
</evidence>
<evidence type="ECO:0000256" key="3">
    <source>
        <dbReference type="ARBA" id="ARBA00022475"/>
    </source>
</evidence>
<organism evidence="14 15">
    <name type="scientific">Amycolatopsis keratiniphila subsp. keratiniphila</name>
    <dbReference type="NCBI Taxonomy" id="227715"/>
    <lineage>
        <taxon>Bacteria</taxon>
        <taxon>Bacillati</taxon>
        <taxon>Actinomycetota</taxon>
        <taxon>Actinomycetes</taxon>
        <taxon>Pseudonocardiales</taxon>
        <taxon>Pseudonocardiaceae</taxon>
        <taxon>Amycolatopsis</taxon>
        <taxon>Amycolatopsis japonica group</taxon>
    </lineage>
</organism>
<name>A0A1W2LQR6_9PSEU</name>
<dbReference type="AlphaFoldDB" id="A0A1W2LQR6"/>
<evidence type="ECO:0000259" key="13">
    <source>
        <dbReference type="Pfam" id="PF00892"/>
    </source>
</evidence>
<feature type="transmembrane region" description="Helical" evidence="12">
    <location>
        <begin position="281"/>
        <end position="300"/>
    </location>
</feature>
<dbReference type="EMBL" id="LQMT02000023">
    <property type="protein sequence ID" value="ONF66339.1"/>
    <property type="molecule type" value="Genomic_DNA"/>
</dbReference>
<dbReference type="GO" id="GO:0005886">
    <property type="term" value="C:plasma membrane"/>
    <property type="evidence" value="ECO:0007669"/>
    <property type="project" value="UniProtKB-SubCell"/>
</dbReference>
<dbReference type="Gene3D" id="1.10.3730.20">
    <property type="match status" value="2"/>
</dbReference>
<keyword evidence="11 12" id="KW-0472">Membrane</keyword>
<feature type="transmembrane region" description="Helical" evidence="12">
    <location>
        <begin position="258"/>
        <end position="276"/>
    </location>
</feature>
<dbReference type="GO" id="GO:0009103">
    <property type="term" value="P:lipopolysaccharide biosynthetic process"/>
    <property type="evidence" value="ECO:0007669"/>
    <property type="project" value="UniProtKB-KW"/>
</dbReference>
<feature type="transmembrane region" description="Helical" evidence="12">
    <location>
        <begin position="166"/>
        <end position="182"/>
    </location>
</feature>
<feature type="transmembrane region" description="Helical" evidence="12">
    <location>
        <begin position="70"/>
        <end position="90"/>
    </location>
</feature>
<comment type="subcellular location">
    <subcellularLocation>
        <location evidence="1">Cell membrane</location>
        <topology evidence="1">Multi-pass membrane protein</topology>
    </subcellularLocation>
</comment>
<evidence type="ECO:0000256" key="12">
    <source>
        <dbReference type="SAM" id="Phobius"/>
    </source>
</evidence>
<dbReference type="PANTHER" id="PTHR30561">
    <property type="entry name" value="SMR FAMILY PROTON-DEPENDENT DRUG EFFLUX TRANSPORTER SUGE"/>
    <property type="match status" value="1"/>
</dbReference>
<evidence type="ECO:0000256" key="6">
    <source>
        <dbReference type="ARBA" id="ARBA00022556"/>
    </source>
</evidence>
<feature type="domain" description="EamA" evidence="13">
    <location>
        <begin position="14"/>
        <end position="146"/>
    </location>
</feature>
<keyword evidence="9 12" id="KW-1133">Transmembrane helix</keyword>
<feature type="transmembrane region" description="Helical" evidence="12">
    <location>
        <begin position="12"/>
        <end position="31"/>
    </location>
</feature>
<dbReference type="OrthoDB" id="9783707at2"/>
<keyword evidence="3" id="KW-1003">Cell membrane</keyword>
<feature type="domain" description="EamA" evidence="13">
    <location>
        <begin position="164"/>
        <end position="299"/>
    </location>
</feature>
<keyword evidence="5" id="KW-0997">Cell inner membrane</keyword>
<gene>
    <name evidence="14" type="ORF">AVR91_0225840</name>
</gene>
<feature type="transmembrane region" description="Helical" evidence="12">
    <location>
        <begin position="102"/>
        <end position="123"/>
    </location>
</feature>
<feature type="transmembrane region" description="Helical" evidence="12">
    <location>
        <begin position="231"/>
        <end position="252"/>
    </location>
</feature>
<evidence type="ECO:0000256" key="4">
    <source>
        <dbReference type="ARBA" id="ARBA00022516"/>
    </source>
</evidence>
<evidence type="ECO:0000256" key="8">
    <source>
        <dbReference type="ARBA" id="ARBA00022985"/>
    </source>
</evidence>
<dbReference type="InterPro" id="IPR000620">
    <property type="entry name" value="EamA_dom"/>
</dbReference>
<evidence type="ECO:0000256" key="9">
    <source>
        <dbReference type="ARBA" id="ARBA00022989"/>
    </source>
</evidence>
<evidence type="ECO:0000256" key="10">
    <source>
        <dbReference type="ARBA" id="ARBA00023098"/>
    </source>
</evidence>
<evidence type="ECO:0000313" key="14">
    <source>
        <dbReference type="EMBL" id="ONF66339.1"/>
    </source>
</evidence>
<dbReference type="GO" id="GO:0022857">
    <property type="term" value="F:transmembrane transporter activity"/>
    <property type="evidence" value="ECO:0007669"/>
    <property type="project" value="InterPro"/>
</dbReference>
<feature type="transmembrane region" description="Helical" evidence="12">
    <location>
        <begin position="129"/>
        <end position="146"/>
    </location>
</feature>
<keyword evidence="6" id="KW-0441">Lipid A biosynthesis</keyword>
<keyword evidence="8" id="KW-0448">Lipopolysaccharide biosynthesis</keyword>
<keyword evidence="7 12" id="KW-0812">Transmembrane</keyword>
<protein>
    <submittedName>
        <fullName evidence="14">EamA family transporter</fullName>
    </submittedName>
</protein>
<dbReference type="Proteomes" id="UP000076660">
    <property type="component" value="Unassembled WGS sequence"/>
</dbReference>